<dbReference type="PANTHER" id="PTHR40606:SF1">
    <property type="entry name" value="UPF0339 PROTEIN YEGP"/>
    <property type="match status" value="1"/>
</dbReference>
<gene>
    <name evidence="2" type="ORF">GO499_00135</name>
</gene>
<evidence type="ECO:0000259" key="1">
    <source>
        <dbReference type="Pfam" id="PF07411"/>
    </source>
</evidence>
<evidence type="ECO:0000313" key="3">
    <source>
        <dbReference type="Proteomes" id="UP000464495"/>
    </source>
</evidence>
<proteinExistence type="predicted"/>
<dbReference type="KEGG" id="amaq:GO499_00135"/>
<feature type="domain" description="DUF1508" evidence="1">
    <location>
        <begin position="13"/>
        <end position="45"/>
    </location>
</feature>
<dbReference type="Proteomes" id="UP000464495">
    <property type="component" value="Chromosome"/>
</dbReference>
<sequence length="103" mass="11789">MAGENDTFEVYQDKRGEYRWRRKASNGRIVGASSEGYNKKADCEANMNRGPNPKDKWEFYQDKRGEYRWRRRAVNGNIIGAASEGYTKKADAEANAARQGYQG</sequence>
<dbReference type="PANTHER" id="PTHR40606">
    <property type="match status" value="1"/>
</dbReference>
<organism evidence="2 3">
    <name type="scientific">Algicella marina</name>
    <dbReference type="NCBI Taxonomy" id="2683284"/>
    <lineage>
        <taxon>Bacteria</taxon>
        <taxon>Pseudomonadati</taxon>
        <taxon>Pseudomonadota</taxon>
        <taxon>Alphaproteobacteria</taxon>
        <taxon>Rhodobacterales</taxon>
        <taxon>Paracoccaceae</taxon>
        <taxon>Algicella</taxon>
    </lineage>
</organism>
<dbReference type="InterPro" id="IPR051141">
    <property type="entry name" value="UPF0339_domain"/>
</dbReference>
<evidence type="ECO:0000313" key="2">
    <source>
        <dbReference type="EMBL" id="QHQ33695.1"/>
    </source>
</evidence>
<dbReference type="AlphaFoldDB" id="A0A6P1SVY1"/>
<accession>A0A6P1SVY1</accession>
<reference evidence="2 3" key="1">
    <citation type="submission" date="2019-12" db="EMBL/GenBank/DDBJ databases">
        <title>Complete genome sequence of Algicella marina strain 9Alg 56(T) isolated from the red alga Tichocarpus crinitus.</title>
        <authorList>
            <person name="Kim S.-G."/>
            <person name="Nedashkovskaya O.I."/>
        </authorList>
    </citation>
    <scope>NUCLEOTIDE SEQUENCE [LARGE SCALE GENOMIC DNA]</scope>
    <source>
        <strain evidence="2 3">9Alg 56</strain>
    </source>
</reference>
<name>A0A6P1SVY1_9RHOB</name>
<protein>
    <submittedName>
        <fullName evidence="2">DUF1508 domain-containing protein</fullName>
    </submittedName>
</protein>
<dbReference type="EMBL" id="CP046620">
    <property type="protein sequence ID" value="QHQ33695.1"/>
    <property type="molecule type" value="Genomic_DNA"/>
</dbReference>
<dbReference type="InterPro" id="IPR010879">
    <property type="entry name" value="DUF1508"/>
</dbReference>
<dbReference type="Pfam" id="PF07411">
    <property type="entry name" value="DUF1508"/>
    <property type="match status" value="2"/>
</dbReference>
<feature type="domain" description="DUF1508" evidence="1">
    <location>
        <begin position="62"/>
        <end position="93"/>
    </location>
</feature>
<dbReference type="SUPFAM" id="SSF160113">
    <property type="entry name" value="YegP-like"/>
    <property type="match status" value="2"/>
</dbReference>
<dbReference type="InterPro" id="IPR036913">
    <property type="entry name" value="YegP-like_sf"/>
</dbReference>
<dbReference type="RefSeq" id="WP_161860273.1">
    <property type="nucleotide sequence ID" value="NZ_CP046620.1"/>
</dbReference>
<dbReference type="Gene3D" id="3.30.160.160">
    <property type="entry name" value="YegP-like"/>
    <property type="match status" value="2"/>
</dbReference>
<keyword evidence="3" id="KW-1185">Reference proteome</keyword>